<dbReference type="PANTHER" id="PTHR43024:SF1">
    <property type="entry name" value="UDP-N-ACETYLMURAMOYL-TRIPEPTIDE--D-ALANYL-D-ALANINE LIGASE"/>
    <property type="match status" value="1"/>
</dbReference>
<protein>
    <submittedName>
        <fullName evidence="6">Mur ligase family protein</fullName>
    </submittedName>
</protein>
<feature type="transmembrane region" description="Helical" evidence="4">
    <location>
        <begin position="93"/>
        <end position="114"/>
    </location>
</feature>
<dbReference type="eggNOG" id="COG0770">
    <property type="taxonomic scope" value="Bacteria"/>
</dbReference>
<dbReference type="EMBL" id="CP000538">
    <property type="protein sequence ID" value="EAQ72493.1"/>
    <property type="molecule type" value="Genomic_DNA"/>
</dbReference>
<keyword evidence="4" id="KW-1133">Transmembrane helix</keyword>
<evidence type="ECO:0000313" key="6">
    <source>
        <dbReference type="EMBL" id="EAQ72493.1"/>
    </source>
</evidence>
<reference evidence="7" key="1">
    <citation type="submission" date="2006-12" db="EMBL/GenBank/DDBJ databases">
        <authorList>
            <person name="Fouts D.E."/>
            <person name="Nelson K.E."/>
            <person name="Sebastian Y."/>
        </authorList>
    </citation>
    <scope>NUCLEOTIDE SEQUENCE [LARGE SCALE GENOMIC DNA]</scope>
    <source>
        <strain evidence="7">81-176</strain>
    </source>
</reference>
<evidence type="ECO:0000256" key="2">
    <source>
        <dbReference type="ARBA" id="ARBA00022741"/>
    </source>
</evidence>
<dbReference type="KEGG" id="cjj:CJJ81176_0816"/>
<proteinExistence type="predicted"/>
<feature type="transmembrane region" description="Helical" evidence="4">
    <location>
        <begin position="12"/>
        <end position="31"/>
    </location>
</feature>
<dbReference type="Pfam" id="PF08245">
    <property type="entry name" value="Mur_ligase_M"/>
    <property type="match status" value="1"/>
</dbReference>
<keyword evidence="2" id="KW-0547">Nucleotide-binding</keyword>
<keyword evidence="3" id="KW-0067">ATP-binding</keyword>
<evidence type="ECO:0000259" key="5">
    <source>
        <dbReference type="Pfam" id="PF08245"/>
    </source>
</evidence>
<feature type="domain" description="Mur ligase central" evidence="5">
    <location>
        <begin position="160"/>
        <end position="334"/>
    </location>
</feature>
<dbReference type="InterPro" id="IPR051046">
    <property type="entry name" value="MurCDEF_CellWall_CoF430Synth"/>
</dbReference>
<dbReference type="HOGENOM" id="CLU_035297_0_0_7"/>
<feature type="transmembrane region" description="Helical" evidence="4">
    <location>
        <begin position="51"/>
        <end position="72"/>
    </location>
</feature>
<keyword evidence="4" id="KW-0812">Transmembrane</keyword>
<dbReference type="SUPFAM" id="SSF53623">
    <property type="entry name" value="MurD-like peptide ligases, catalytic domain"/>
    <property type="match status" value="1"/>
</dbReference>
<dbReference type="Proteomes" id="UP000000646">
    <property type="component" value="Chromosome"/>
</dbReference>
<organism evidence="6 7">
    <name type="scientific">Campylobacter jejuni subsp. jejuni serotype O:23/36 (strain 81-176)</name>
    <dbReference type="NCBI Taxonomy" id="354242"/>
    <lineage>
        <taxon>Bacteria</taxon>
        <taxon>Pseudomonadati</taxon>
        <taxon>Campylobacterota</taxon>
        <taxon>Epsilonproteobacteria</taxon>
        <taxon>Campylobacterales</taxon>
        <taxon>Campylobacteraceae</taxon>
        <taxon>Campylobacter</taxon>
    </lineage>
</organism>
<dbReference type="InterPro" id="IPR036565">
    <property type="entry name" value="Mur-like_cat_sf"/>
</dbReference>
<dbReference type="Gene3D" id="3.40.1190.10">
    <property type="entry name" value="Mur-like, catalytic domain"/>
    <property type="match status" value="1"/>
</dbReference>
<dbReference type="SUPFAM" id="SSF53244">
    <property type="entry name" value="MurD-like peptide ligases, peptide-binding domain"/>
    <property type="match status" value="1"/>
</dbReference>
<dbReference type="Gene3D" id="3.90.190.20">
    <property type="entry name" value="Mur ligase, C-terminal domain"/>
    <property type="match status" value="1"/>
</dbReference>
<evidence type="ECO:0000256" key="1">
    <source>
        <dbReference type="ARBA" id="ARBA00022598"/>
    </source>
</evidence>
<evidence type="ECO:0000313" key="7">
    <source>
        <dbReference type="Proteomes" id="UP000000646"/>
    </source>
</evidence>
<dbReference type="RefSeq" id="WP_002867949.1">
    <property type="nucleotide sequence ID" value="NC_008787.1"/>
</dbReference>
<evidence type="ECO:0000256" key="4">
    <source>
        <dbReference type="SAM" id="Phobius"/>
    </source>
</evidence>
<keyword evidence="4" id="KW-0472">Membrane</keyword>
<name>A0A0H3PAX7_CAMJJ</name>
<sequence>MLINTLYFINSLFFNFCIAFYLMSALQWYSYKFKRVFFHYHKPLWHLYFLFIPYFLFLAFPLYSLAYFALIHTPILYFWNKGIDKKLVFTSKVKWFFVFVFVYNAIFTILALRFSFLFNLFSLPFALLSLKIYEFFTNLYYKKQAKAKLRANENLKIILITASFGKTSIKNFLYELLKDDFKSYKTPRSVNTLLGIVADINNNLSQDTQIYIAEAGARLKGDIDEITRFLQPHISIVGEIGNVHLEYFKSVENILSTKLEALNSKRLEKAFLHSSTQKEGDKLISLYDEKLSLIHSSLEGLEFKVDIENKSYDFKSQILGDFNAQNLCVCILCAHYLGIKLEKIQKQVLNINSVEHRLQVLSREPKFIIDDGFNGNFKGMSTSYKLCKSYKGRKVLVSPGIVEVSEEENIKLAKIINECFDLAIISAQINAEIFKKELKIKTIILKEKSQLVQTLAKETKHGDLILFSNDAPSFM</sequence>
<dbReference type="InterPro" id="IPR013221">
    <property type="entry name" value="Mur_ligase_cen"/>
</dbReference>
<dbReference type="GO" id="GO:0016881">
    <property type="term" value="F:acid-amino acid ligase activity"/>
    <property type="evidence" value="ECO:0007669"/>
    <property type="project" value="InterPro"/>
</dbReference>
<dbReference type="GO" id="GO:0005524">
    <property type="term" value="F:ATP binding"/>
    <property type="evidence" value="ECO:0007669"/>
    <property type="project" value="UniProtKB-KW"/>
</dbReference>
<dbReference type="AlphaFoldDB" id="A0A0H3PAX7"/>
<gene>
    <name evidence="6" type="ordered locus">CJJ81176_0816</name>
</gene>
<keyword evidence="1 6" id="KW-0436">Ligase</keyword>
<dbReference type="InterPro" id="IPR036615">
    <property type="entry name" value="Mur_ligase_C_dom_sf"/>
</dbReference>
<accession>A0A0H3PAX7</accession>
<dbReference type="PANTHER" id="PTHR43024">
    <property type="entry name" value="UDP-N-ACETYLMURAMOYL-TRIPEPTIDE--D-ALANYL-D-ALANINE LIGASE"/>
    <property type="match status" value="1"/>
</dbReference>
<evidence type="ECO:0000256" key="3">
    <source>
        <dbReference type="ARBA" id="ARBA00022840"/>
    </source>
</evidence>